<dbReference type="SMART" id="SM00091">
    <property type="entry name" value="PAS"/>
    <property type="match status" value="1"/>
</dbReference>
<proteinExistence type="predicted"/>
<dbReference type="NCBIfam" id="TIGR00229">
    <property type="entry name" value="sensory_box"/>
    <property type="match status" value="1"/>
</dbReference>
<dbReference type="SUPFAM" id="SSF55785">
    <property type="entry name" value="PYP-like sensor domain (PAS domain)"/>
    <property type="match status" value="1"/>
</dbReference>
<organism evidence="2 3">
    <name type="scientific">Pseudomonas monteilii</name>
    <dbReference type="NCBI Taxonomy" id="76759"/>
    <lineage>
        <taxon>Bacteria</taxon>
        <taxon>Pseudomonadati</taxon>
        <taxon>Pseudomonadota</taxon>
        <taxon>Gammaproteobacteria</taxon>
        <taxon>Pseudomonadales</taxon>
        <taxon>Pseudomonadaceae</taxon>
        <taxon>Pseudomonas</taxon>
    </lineage>
</organism>
<evidence type="ECO:0000313" key="3">
    <source>
        <dbReference type="Proteomes" id="UP000464593"/>
    </source>
</evidence>
<accession>A0AAE6RBG0</accession>
<reference evidence="2 3" key="1">
    <citation type="submission" date="2019-05" db="EMBL/GenBank/DDBJ databases">
        <title>Complete genome sequence of Pseudomonas Pseudomonas resinovorans.</title>
        <authorList>
            <person name="Chen H.-P."/>
        </authorList>
    </citation>
    <scope>NUCLEOTIDE SEQUENCE [LARGE SCALE GENOMIC DNA]</scope>
    <source>
        <strain evidence="2 3">TCU-CK1</strain>
    </source>
</reference>
<protein>
    <recommendedName>
        <fullName evidence="1">PAS domain-containing protein</fullName>
    </recommendedName>
</protein>
<dbReference type="InterPro" id="IPR035965">
    <property type="entry name" value="PAS-like_dom_sf"/>
</dbReference>
<dbReference type="Proteomes" id="UP000464593">
    <property type="component" value="Chromosome"/>
</dbReference>
<evidence type="ECO:0000259" key="1">
    <source>
        <dbReference type="SMART" id="SM00091"/>
    </source>
</evidence>
<evidence type="ECO:0000313" key="2">
    <source>
        <dbReference type="EMBL" id="QHB28075.1"/>
    </source>
</evidence>
<gene>
    <name evidence="2" type="ORF">TCK1_2729</name>
</gene>
<dbReference type="Gene3D" id="3.30.450.20">
    <property type="entry name" value="PAS domain"/>
    <property type="match status" value="1"/>
</dbReference>
<dbReference type="InterPro" id="IPR000014">
    <property type="entry name" value="PAS"/>
</dbReference>
<dbReference type="CDD" id="cd00130">
    <property type="entry name" value="PAS"/>
    <property type="match status" value="1"/>
</dbReference>
<name>A0AAE6RBG0_9PSED</name>
<feature type="domain" description="PAS" evidence="1">
    <location>
        <begin position="19"/>
        <end position="85"/>
    </location>
</feature>
<dbReference type="EMBL" id="CP040324">
    <property type="protein sequence ID" value="QHB28075.1"/>
    <property type="molecule type" value="Genomic_DNA"/>
</dbReference>
<sequence>MNTLWNPTAISTCRKSPDLASQIYLDESDHGVLLTAESGRIESATPMFCRWIGYTFEELHGMRIQQLLSVEARTFHQMYWQPLMALQGAVANVKFDLVHHAGFILPMISSAITCTHSKAIVQELTLFNTEEQRYIRELLTARLLAYPVWARCSHSPYRSRIYRAPWKDAWRNYVWYFPVIN</sequence>
<dbReference type="AlphaFoldDB" id="A0AAE6RBG0"/>